<protein>
    <submittedName>
        <fullName evidence="3">Uncharacterized protein</fullName>
    </submittedName>
</protein>
<keyword evidence="2" id="KW-0812">Transmembrane</keyword>
<name>A0A4Y3NMY5_PAEAU</name>
<dbReference type="RefSeq" id="WP_141284599.1">
    <property type="nucleotide sequence ID" value="NZ_BAAAWK010000001.1"/>
</dbReference>
<dbReference type="AlphaFoldDB" id="A0A4Y3NMY5"/>
<dbReference type="OrthoDB" id="5181884at2"/>
<sequence length="360" mass="38746">MEIPPSANNQPRLAPPLQQQGGSFPEGKPGRKRNIIIAIAAGAAVVLTAAILALVLLVLPLFSPDRGMSATAGTYFQALIDGDGEKALSVSDPGVPENEKALLQNNVYKSAGQRIDGYRILDARSDFVTAEVTQNGRKQDILLRMTKSREGEWKVGPKNFQKIRLSSGRPVGPFTVNGVVVAVPDSGTAASDSLLMPAFPGEYTLGIAGDKYTTAEEQKALISIDRAISKNSESLKVLPTQLLLDETRTLLENKRTECSASAPATIAEATRRGCSGFGISEYRPTRNVKWTLEKEPTFTLLRGEDSWIIQSAQSGAASVSYEVNSGRDDAPQWEPKVELVIPRASGEIQIVDGKATLKDR</sequence>
<comment type="caution">
    <text evidence="3">The sequence shown here is derived from an EMBL/GenBank/DDBJ whole genome shotgun (WGS) entry which is preliminary data.</text>
</comment>
<evidence type="ECO:0000256" key="1">
    <source>
        <dbReference type="SAM" id="MobiDB-lite"/>
    </source>
</evidence>
<evidence type="ECO:0000313" key="3">
    <source>
        <dbReference type="EMBL" id="GEB20119.1"/>
    </source>
</evidence>
<organism evidence="3 4">
    <name type="scientific">Paenarthrobacter aurescens</name>
    <name type="common">Arthrobacter aurescens</name>
    <dbReference type="NCBI Taxonomy" id="43663"/>
    <lineage>
        <taxon>Bacteria</taxon>
        <taxon>Bacillati</taxon>
        <taxon>Actinomycetota</taxon>
        <taxon>Actinomycetes</taxon>
        <taxon>Micrococcales</taxon>
        <taxon>Micrococcaceae</taxon>
        <taxon>Paenarthrobacter</taxon>
    </lineage>
</organism>
<evidence type="ECO:0000313" key="4">
    <source>
        <dbReference type="Proteomes" id="UP000317715"/>
    </source>
</evidence>
<keyword evidence="2" id="KW-0472">Membrane</keyword>
<dbReference type="Proteomes" id="UP000317715">
    <property type="component" value="Unassembled WGS sequence"/>
</dbReference>
<feature type="compositionally biased region" description="Polar residues" evidence="1">
    <location>
        <begin position="1"/>
        <end position="22"/>
    </location>
</feature>
<dbReference type="EMBL" id="BJMD01000017">
    <property type="protein sequence ID" value="GEB20119.1"/>
    <property type="molecule type" value="Genomic_DNA"/>
</dbReference>
<feature type="transmembrane region" description="Helical" evidence="2">
    <location>
        <begin position="35"/>
        <end position="62"/>
    </location>
</feature>
<dbReference type="GeneID" id="97299560"/>
<reference evidence="3 4" key="1">
    <citation type="submission" date="2019-06" db="EMBL/GenBank/DDBJ databases">
        <title>Whole genome shotgun sequence of Paenarthrobacter aurescens NBRC 12136.</title>
        <authorList>
            <person name="Hosoyama A."/>
            <person name="Uohara A."/>
            <person name="Ohji S."/>
            <person name="Ichikawa N."/>
        </authorList>
    </citation>
    <scope>NUCLEOTIDE SEQUENCE [LARGE SCALE GENOMIC DNA]</scope>
    <source>
        <strain evidence="3 4">NBRC 12136</strain>
    </source>
</reference>
<evidence type="ECO:0000256" key="2">
    <source>
        <dbReference type="SAM" id="Phobius"/>
    </source>
</evidence>
<keyword evidence="4" id="KW-1185">Reference proteome</keyword>
<keyword evidence="2" id="KW-1133">Transmembrane helix</keyword>
<feature type="region of interest" description="Disordered" evidence="1">
    <location>
        <begin position="1"/>
        <end position="26"/>
    </location>
</feature>
<accession>A0A4Y3NMY5</accession>
<gene>
    <name evidence="3" type="ORF">AAU01_28740</name>
</gene>
<proteinExistence type="predicted"/>